<evidence type="ECO:0000313" key="2">
    <source>
        <dbReference type="EMBL" id="CAI50199.1"/>
    </source>
</evidence>
<dbReference type="EnsemblBacteria" id="CAI50199">
    <property type="protein sequence ID" value="CAI50199"/>
    <property type="gene ID" value="NP_4216A"/>
</dbReference>
<keyword evidence="3" id="KW-1185">Reference proteome</keyword>
<dbReference type="RefSeq" id="WP_011323815.1">
    <property type="nucleotide sequence ID" value="NC_007426.1"/>
</dbReference>
<dbReference type="KEGG" id="nph:NP_4216A"/>
<gene>
    <name evidence="2" type="ordered locus">NP_4216A</name>
</gene>
<dbReference type="EMBL" id="CR936257">
    <property type="protein sequence ID" value="CAI50199.1"/>
    <property type="molecule type" value="Genomic_DNA"/>
</dbReference>
<dbReference type="PROSITE" id="PS51257">
    <property type="entry name" value="PROKAR_LIPOPROTEIN"/>
    <property type="match status" value="1"/>
</dbReference>
<dbReference type="HOGENOM" id="CLU_777592_0_0_2"/>
<feature type="region of interest" description="Disordered" evidence="1">
    <location>
        <begin position="31"/>
        <end position="83"/>
    </location>
</feature>
<feature type="compositionally biased region" description="Acidic residues" evidence="1">
    <location>
        <begin position="31"/>
        <end position="40"/>
    </location>
</feature>
<dbReference type="InterPro" id="IPR006311">
    <property type="entry name" value="TAT_signal"/>
</dbReference>
<organism evidence="2 3">
    <name type="scientific">Natronomonas pharaonis (strain ATCC 35678 / DSM 2160 / CIP 103997 / JCM 8858 / NBRC 14720 / NCIMB 2260 / Gabara)</name>
    <name type="common">Halobacterium pharaonis</name>
    <dbReference type="NCBI Taxonomy" id="348780"/>
    <lineage>
        <taxon>Archaea</taxon>
        <taxon>Methanobacteriati</taxon>
        <taxon>Methanobacteriota</taxon>
        <taxon>Stenosarchaea group</taxon>
        <taxon>Halobacteria</taxon>
        <taxon>Halobacteriales</taxon>
        <taxon>Natronomonadaceae</taxon>
        <taxon>Natronomonas</taxon>
    </lineage>
</organism>
<feature type="compositionally biased region" description="Acidic residues" evidence="1">
    <location>
        <begin position="54"/>
        <end position="83"/>
    </location>
</feature>
<dbReference type="GeneID" id="3702006"/>
<evidence type="ECO:0000256" key="1">
    <source>
        <dbReference type="SAM" id="MobiDB-lite"/>
    </source>
</evidence>
<dbReference type="STRING" id="348780.NP_4216A"/>
<evidence type="ECO:0000313" key="3">
    <source>
        <dbReference type="Proteomes" id="UP000002698"/>
    </source>
</evidence>
<protein>
    <submittedName>
        <fullName evidence="2">Probable secreted glycoprotein</fullName>
    </submittedName>
</protein>
<accession>A0A1U7EY99</accession>
<sequence>MPSRRELLRLGGATLAAASAAGIAGCSEEAFEGPADEITGDDLALPGDRAVPAEDPDEEDPDEDTADETETEPTPDEDESELSDEEIATAFETAIEALSTNDEALADHDAAAAPEELDVAAVNERADTAETALEDIEPHVAGDDADDVEALQAVATYQRYVAGYETARTELLVRLDIIEAYVAIGEPENAAAELPSALDYHDEVEPELTAAERAAEHLQPVTRSETLGDGGHLDGERQTFERLGTTLEAADEFLDGAVSMREGLRAFDEERYEDALTAFSAASPSLAASERTFDQLETDEETPQRLRTNVIELRCTAGAFAEAATHFEAAASLATAGERWEAEDRFEDGEAALDQC</sequence>
<dbReference type="Proteomes" id="UP000002698">
    <property type="component" value="Chromosome"/>
</dbReference>
<dbReference type="AlphaFoldDB" id="A0A1U7EY99"/>
<dbReference type="eggNOG" id="arCOG06816">
    <property type="taxonomic scope" value="Archaea"/>
</dbReference>
<name>A0A1U7EY99_NATPD</name>
<proteinExistence type="predicted"/>
<dbReference type="PROSITE" id="PS51318">
    <property type="entry name" value="TAT"/>
    <property type="match status" value="1"/>
</dbReference>
<reference evidence="2 3" key="1">
    <citation type="journal article" date="2005" name="Genome Res.">
        <title>Living with two extremes: conclusions from the genome sequence of Natronomonas pharaonis.</title>
        <authorList>
            <person name="Falb M."/>
            <person name="Pfeiffer F."/>
            <person name="Palm P."/>
            <person name="Rodewald K."/>
            <person name="Hickmann V."/>
            <person name="Tittor J."/>
            <person name="Oesterhelt D."/>
        </authorList>
    </citation>
    <scope>NUCLEOTIDE SEQUENCE [LARGE SCALE GENOMIC DNA]</scope>
    <source>
        <strain evidence="3">ATCC 35678 / DSM 2160 / CIP 103997 / JCM 8858 / NBRC 14720 / NCIMB 2260 / Gabara</strain>
    </source>
</reference>